<gene>
    <name evidence="1" type="ORF">PMAYCL1PPCAC_00597</name>
</gene>
<comment type="caution">
    <text evidence="1">The sequence shown here is derived from an EMBL/GenBank/DDBJ whole genome shotgun (WGS) entry which is preliminary data.</text>
</comment>
<sequence>MMMITFPISPMNLHMVFKKLDYDALDRISSTSRKILHFASLAKQPLRERMRELTIRQNRNGDFVIETGIHYNDKSDDFFMLVQHSSGAISKWTSKNPNETKNRFPEVVQARSTMPKQIFEGVQYLLKRFIVETSCI</sequence>
<reference evidence="2" key="1">
    <citation type="submission" date="2022-10" db="EMBL/GenBank/DDBJ databases">
        <title>Genome assembly of Pristionchus species.</title>
        <authorList>
            <person name="Yoshida K."/>
            <person name="Sommer R.J."/>
        </authorList>
    </citation>
    <scope>NUCLEOTIDE SEQUENCE [LARGE SCALE GENOMIC DNA]</scope>
    <source>
        <strain evidence="2">RS5460</strain>
    </source>
</reference>
<name>A0AAN4Z2X3_9BILA</name>
<protein>
    <submittedName>
        <fullName evidence="1">Uncharacterized protein</fullName>
    </submittedName>
</protein>
<accession>A0AAN4Z2X3</accession>
<keyword evidence="2" id="KW-1185">Reference proteome</keyword>
<evidence type="ECO:0000313" key="1">
    <source>
        <dbReference type="EMBL" id="GMR30402.1"/>
    </source>
</evidence>
<dbReference type="Proteomes" id="UP001328107">
    <property type="component" value="Unassembled WGS sequence"/>
</dbReference>
<evidence type="ECO:0000313" key="2">
    <source>
        <dbReference type="Proteomes" id="UP001328107"/>
    </source>
</evidence>
<organism evidence="1 2">
    <name type="scientific">Pristionchus mayeri</name>
    <dbReference type="NCBI Taxonomy" id="1317129"/>
    <lineage>
        <taxon>Eukaryota</taxon>
        <taxon>Metazoa</taxon>
        <taxon>Ecdysozoa</taxon>
        <taxon>Nematoda</taxon>
        <taxon>Chromadorea</taxon>
        <taxon>Rhabditida</taxon>
        <taxon>Rhabditina</taxon>
        <taxon>Diplogasteromorpha</taxon>
        <taxon>Diplogasteroidea</taxon>
        <taxon>Neodiplogasteridae</taxon>
        <taxon>Pristionchus</taxon>
    </lineage>
</organism>
<dbReference type="AlphaFoldDB" id="A0AAN4Z2X3"/>
<dbReference type="EMBL" id="BTRK01000001">
    <property type="protein sequence ID" value="GMR30402.1"/>
    <property type="molecule type" value="Genomic_DNA"/>
</dbReference>
<proteinExistence type="predicted"/>